<dbReference type="Proteomes" id="UP000241587">
    <property type="component" value="Unassembled WGS sequence"/>
</dbReference>
<comment type="caution">
    <text evidence="1">The sequence shown here is derived from an EMBL/GenBank/DDBJ whole genome shotgun (WGS) entry which is preliminary data.</text>
</comment>
<name>A0A2T4GZD5_FUSCU</name>
<protein>
    <submittedName>
        <fullName evidence="1">Uncharacterized protein</fullName>
    </submittedName>
</protein>
<gene>
    <name evidence="1" type="ORF">FCULG_00011174</name>
</gene>
<keyword evidence="2" id="KW-1185">Reference proteome</keyword>
<dbReference type="OrthoDB" id="2520703at2759"/>
<dbReference type="EMBL" id="PVEM01000004">
    <property type="protein sequence ID" value="PTD08902.1"/>
    <property type="molecule type" value="Genomic_DNA"/>
</dbReference>
<sequence>MLPNLERLGLDMMNLDRDDYVFMGFGLGETSSTNIHQWEECGTANSTEISISNLRAKTEAIKRLMEWPRNLQTFNINHVAYGNYGGDETDPDPAYRWDHDKLGDVLMPQRHSLCVLKLGWLGYKPEYNAFSSWEFPQLHTLTLCTASNSRPDGALDKWLSPSLHTIILDVRFADSREGTDDRFTSVHWENAASIAAHVKVIKEDSGHGARNLERIGLQVRIDDMASKDPDGGQRSFSGDFNSSGHLMFAFRVIGQHGFRSFWVGPNGVECTDKDVRGFGKCERQDDWIFHIS</sequence>
<dbReference type="OMA" id="CALPCIN"/>
<accession>A0A2T4GZD5</accession>
<dbReference type="AlphaFoldDB" id="A0A2T4GZD5"/>
<evidence type="ECO:0000313" key="2">
    <source>
        <dbReference type="Proteomes" id="UP000241587"/>
    </source>
</evidence>
<organism evidence="1 2">
    <name type="scientific">Fusarium culmorum</name>
    <dbReference type="NCBI Taxonomy" id="5516"/>
    <lineage>
        <taxon>Eukaryota</taxon>
        <taxon>Fungi</taxon>
        <taxon>Dikarya</taxon>
        <taxon>Ascomycota</taxon>
        <taxon>Pezizomycotina</taxon>
        <taxon>Sordariomycetes</taxon>
        <taxon>Hypocreomycetidae</taxon>
        <taxon>Hypocreales</taxon>
        <taxon>Nectriaceae</taxon>
        <taxon>Fusarium</taxon>
    </lineage>
</organism>
<evidence type="ECO:0000313" key="1">
    <source>
        <dbReference type="EMBL" id="PTD08902.1"/>
    </source>
</evidence>
<reference evidence="1 2" key="1">
    <citation type="submission" date="2018-02" db="EMBL/GenBank/DDBJ databases">
        <title>Fusarium culmorum secondary metabolites in fungal-bacterial-plant interactions.</title>
        <authorList>
            <person name="Schmidt R."/>
        </authorList>
    </citation>
    <scope>NUCLEOTIDE SEQUENCE [LARGE SCALE GENOMIC DNA]</scope>
    <source>
        <strain evidence="1 2">PV</strain>
    </source>
</reference>
<proteinExistence type="predicted"/>